<dbReference type="Proteomes" id="UP000001191">
    <property type="component" value="Chromosome"/>
</dbReference>
<protein>
    <submittedName>
        <fullName evidence="2">Uncharacterized protein</fullName>
    </submittedName>
</protein>
<accession>B2J7E3</accession>
<evidence type="ECO:0000313" key="3">
    <source>
        <dbReference type="Proteomes" id="UP000001191"/>
    </source>
</evidence>
<gene>
    <name evidence="2" type="ordered locus">Npun_R2291</name>
</gene>
<keyword evidence="1" id="KW-0812">Transmembrane</keyword>
<dbReference type="EnsemblBacteria" id="ACC80878">
    <property type="protein sequence ID" value="ACC80878"/>
    <property type="gene ID" value="Npun_R2291"/>
</dbReference>
<reference evidence="2 3" key="2">
    <citation type="journal article" date="2013" name="Plant Physiol.">
        <title>A Nostoc punctiforme Sugar Transporter Necessary to Establish a Cyanobacterium-Plant Symbiosis.</title>
        <authorList>
            <person name="Ekman M."/>
            <person name="Picossi S."/>
            <person name="Campbell E.L."/>
            <person name="Meeks J.C."/>
            <person name="Flores E."/>
        </authorList>
    </citation>
    <scope>NUCLEOTIDE SEQUENCE [LARGE SCALE GENOMIC DNA]</scope>
    <source>
        <strain evidence="3">ATCC 29133 / PCC 73102</strain>
    </source>
</reference>
<reference evidence="3" key="1">
    <citation type="submission" date="2008-04" db="EMBL/GenBank/DDBJ databases">
        <title>Complete sequence of chromosome of Nostoc punctiforme ATCC 29133.</title>
        <authorList>
            <consortium name="US DOE Joint Genome Institute"/>
            <person name="Copeland A."/>
            <person name="Lucas S."/>
            <person name="Lapidus A."/>
            <person name="Glavina del Rio T."/>
            <person name="Dalin E."/>
            <person name="Tice H."/>
            <person name="Pitluck S."/>
            <person name="Chain P."/>
            <person name="Malfatti S."/>
            <person name="Shin M."/>
            <person name="Vergez L."/>
            <person name="Schmutz J."/>
            <person name="Larimer F."/>
            <person name="Land M."/>
            <person name="Hauser L."/>
            <person name="Kyrpides N."/>
            <person name="Kim E."/>
            <person name="Meeks J.C."/>
            <person name="Elhai J."/>
            <person name="Campbell E.L."/>
            <person name="Thiel T."/>
            <person name="Longmire J."/>
            <person name="Potts M."/>
            <person name="Atlas R."/>
        </authorList>
    </citation>
    <scope>NUCLEOTIDE SEQUENCE [LARGE SCALE GENOMIC DNA]</scope>
    <source>
        <strain evidence="3">ATCC 29133 / PCC 73102</strain>
    </source>
</reference>
<feature type="transmembrane region" description="Helical" evidence="1">
    <location>
        <begin position="42"/>
        <end position="61"/>
    </location>
</feature>
<proteinExistence type="predicted"/>
<dbReference type="HOGENOM" id="CLU_2330952_0_0_3"/>
<dbReference type="AlphaFoldDB" id="B2J7E3"/>
<evidence type="ECO:0000313" key="2">
    <source>
        <dbReference type="EMBL" id="ACC80878.1"/>
    </source>
</evidence>
<keyword evidence="1" id="KW-1133">Transmembrane helix</keyword>
<keyword evidence="1" id="KW-0472">Membrane</keyword>
<organism evidence="2 3">
    <name type="scientific">Nostoc punctiforme (strain ATCC 29133 / PCC 73102)</name>
    <dbReference type="NCBI Taxonomy" id="63737"/>
    <lineage>
        <taxon>Bacteria</taxon>
        <taxon>Bacillati</taxon>
        <taxon>Cyanobacteriota</taxon>
        <taxon>Cyanophyceae</taxon>
        <taxon>Nostocales</taxon>
        <taxon>Nostocaceae</taxon>
        <taxon>Nostoc</taxon>
    </lineage>
</organism>
<dbReference type="eggNOG" id="ENOG5031Y7X">
    <property type="taxonomic scope" value="Bacteria"/>
</dbReference>
<dbReference type="EMBL" id="CP001037">
    <property type="protein sequence ID" value="ACC80878.1"/>
    <property type="molecule type" value="Genomic_DNA"/>
</dbReference>
<keyword evidence="3" id="KW-1185">Reference proteome</keyword>
<name>B2J7E3_NOSP7</name>
<dbReference type="STRING" id="63737.Npun_R2291"/>
<sequence>MPKKVGKDCICRFIVETGRYSANSYVPQKILCRTFMGNQLRFVLKLLLLSALLSLLIKYVGPSLSIPTTGTNALIIVLLPIVIIAIALLWRFQAQKQN</sequence>
<feature type="transmembrane region" description="Helical" evidence="1">
    <location>
        <begin position="73"/>
        <end position="92"/>
    </location>
</feature>
<dbReference type="KEGG" id="npu:Npun_R2291"/>
<evidence type="ECO:0000256" key="1">
    <source>
        <dbReference type="SAM" id="Phobius"/>
    </source>
</evidence>